<gene>
    <name evidence="2" type="ORF">Sliba_61470</name>
</gene>
<organism evidence="2 3">
    <name type="scientific">Streptomyces nigrescens</name>
    <dbReference type="NCBI Taxonomy" id="1920"/>
    <lineage>
        <taxon>Bacteria</taxon>
        <taxon>Bacillati</taxon>
        <taxon>Actinomycetota</taxon>
        <taxon>Actinomycetes</taxon>
        <taxon>Kitasatosporales</taxon>
        <taxon>Streptomycetaceae</taxon>
        <taxon>Streptomyces</taxon>
    </lineage>
</organism>
<comment type="caution">
    <text evidence="2">The sequence shown here is derived from an EMBL/GenBank/DDBJ whole genome shotgun (WGS) entry which is preliminary data.</text>
</comment>
<dbReference type="Proteomes" id="UP000429552">
    <property type="component" value="Unassembled WGS sequence"/>
</dbReference>
<feature type="region of interest" description="Disordered" evidence="1">
    <location>
        <begin position="1"/>
        <end position="20"/>
    </location>
</feature>
<reference evidence="2 3" key="1">
    <citation type="submission" date="2019-12" db="EMBL/GenBank/DDBJ databases">
        <title>Whole genome shotgun sequence of Streptomyces libani subsp. libani NBRC 13452.</title>
        <authorList>
            <person name="Ichikawa N."/>
            <person name="Kimura A."/>
            <person name="Kitahashi Y."/>
            <person name="Komaki H."/>
            <person name="Tamura T."/>
        </authorList>
    </citation>
    <scope>NUCLEOTIDE SEQUENCE [LARGE SCALE GENOMIC DNA]</scope>
    <source>
        <strain evidence="2 3">NBRC 13452</strain>
    </source>
</reference>
<dbReference type="EMBL" id="BLIP01000002">
    <property type="protein sequence ID" value="GFE25694.1"/>
    <property type="molecule type" value="Genomic_DNA"/>
</dbReference>
<evidence type="ECO:0000256" key="1">
    <source>
        <dbReference type="SAM" id="MobiDB-lite"/>
    </source>
</evidence>
<protein>
    <submittedName>
        <fullName evidence="2">Uncharacterized protein</fullName>
    </submittedName>
</protein>
<proteinExistence type="predicted"/>
<sequence>MSPPSGSTDGRGGNGLRGSGHAEFRALRTVCQTTLYLRSSSRIVMPARWPRRIAAYSSTFDICGMTRTFHREHPDAVLASTPVLTKLANITQPWIWAPPKPMYNR</sequence>
<name>A0A640TR17_STRNI</name>
<evidence type="ECO:0000313" key="2">
    <source>
        <dbReference type="EMBL" id="GFE25694.1"/>
    </source>
</evidence>
<feature type="compositionally biased region" description="Gly residues" evidence="1">
    <location>
        <begin position="9"/>
        <end position="18"/>
    </location>
</feature>
<dbReference type="AlphaFoldDB" id="A0A640TR17"/>
<evidence type="ECO:0000313" key="3">
    <source>
        <dbReference type="Proteomes" id="UP000429552"/>
    </source>
</evidence>
<accession>A0A640TR17</accession>